<protein>
    <submittedName>
        <fullName evidence="5">Bifunctional diguanylate cyclase/phosphodiesterase</fullName>
    </submittedName>
</protein>
<sequence length="592" mass="66165">MTGKKFTAIDRFLPNFAKSERARPEHLNELARMSAEAIGAVIEEIDEGVLIADASDPNLPLIHANRAFETITGYSRNEAIGKNCRYLQGSDRLQPEIARMREAISELNPVAVTLRNYRKDGRLFWNSIRLFPLPAQGKMTYLVGLIRDVTDLHLSAERIDQAEHHDQLTGSLNRYAFVERLEALPMRSVQLPVIIKINVAQFEDINTSYGFDVGDALLQQTAQRLQALGPDLIARTGGDEFAIACIVDRREQAVAWLDRIGIALGQRFTLPGASIEVRFATGFVIGQAGDNAISLLRQAGTALHHSRRTRLREVKEFDTVDQRRSVQRQRLTNELQQAVANKEFLFHYQPRVDLRTGALIGAEALLRWNHGVFGLQRPDRFIELAEDTGLILDIGHWGRCEVARFAAEVNRHRETPLHFSVNVAAIELTHRDIVASVQDAVNESRADPAWLTLELTERMLAEETPKLMAIFHQLRELRVGLSVDDFGVGYSSFRYIGQYPLTEIKIDRCLVGEMSQSPAKRIIVGATIEIGRELGLDIVAEGIETEAQKDAIRAMNCPFGQGYLFGAPVEPDVFKALAGTTSDSKTSDKAPR</sequence>
<dbReference type="PROSITE" id="PS50113">
    <property type="entry name" value="PAC"/>
    <property type="match status" value="1"/>
</dbReference>
<keyword evidence="6" id="KW-1185">Reference proteome</keyword>
<dbReference type="Gene3D" id="3.20.20.450">
    <property type="entry name" value="EAL domain"/>
    <property type="match status" value="1"/>
</dbReference>
<dbReference type="InterPro" id="IPR000014">
    <property type="entry name" value="PAS"/>
</dbReference>
<dbReference type="PROSITE" id="PS50112">
    <property type="entry name" value="PAS"/>
    <property type="match status" value="1"/>
</dbReference>
<dbReference type="Pfam" id="PF13426">
    <property type="entry name" value="PAS_9"/>
    <property type="match status" value="1"/>
</dbReference>
<feature type="domain" description="EAL" evidence="3">
    <location>
        <begin position="328"/>
        <end position="582"/>
    </location>
</feature>
<feature type="domain" description="PAC" evidence="2">
    <location>
        <begin position="110"/>
        <end position="161"/>
    </location>
</feature>
<dbReference type="SUPFAM" id="SSF55785">
    <property type="entry name" value="PYP-like sensor domain (PAS domain)"/>
    <property type="match status" value="1"/>
</dbReference>
<name>A0ABW3YQZ2_MYCRA</name>
<dbReference type="InterPro" id="IPR035919">
    <property type="entry name" value="EAL_sf"/>
</dbReference>
<dbReference type="PANTHER" id="PTHR44757:SF2">
    <property type="entry name" value="BIOFILM ARCHITECTURE MAINTENANCE PROTEIN MBAA"/>
    <property type="match status" value="1"/>
</dbReference>
<dbReference type="InterPro" id="IPR000160">
    <property type="entry name" value="GGDEF_dom"/>
</dbReference>
<dbReference type="InterPro" id="IPR029787">
    <property type="entry name" value="Nucleotide_cyclase"/>
</dbReference>
<feature type="domain" description="GGDEF" evidence="4">
    <location>
        <begin position="190"/>
        <end position="319"/>
    </location>
</feature>
<dbReference type="Gene3D" id="3.30.70.270">
    <property type="match status" value="1"/>
</dbReference>
<evidence type="ECO:0000313" key="6">
    <source>
        <dbReference type="Proteomes" id="UP001597173"/>
    </source>
</evidence>
<dbReference type="PROSITE" id="PS50883">
    <property type="entry name" value="EAL"/>
    <property type="match status" value="1"/>
</dbReference>
<evidence type="ECO:0000259" key="3">
    <source>
        <dbReference type="PROSITE" id="PS50883"/>
    </source>
</evidence>
<dbReference type="InterPro" id="IPR001633">
    <property type="entry name" value="EAL_dom"/>
</dbReference>
<dbReference type="InterPro" id="IPR052155">
    <property type="entry name" value="Biofilm_reg_signaling"/>
</dbReference>
<comment type="caution">
    <text evidence="5">The sequence shown here is derived from an EMBL/GenBank/DDBJ whole genome shotgun (WGS) entry which is preliminary data.</text>
</comment>
<dbReference type="RefSeq" id="WP_374838318.1">
    <property type="nucleotide sequence ID" value="NZ_JBHEEW010000006.1"/>
</dbReference>
<dbReference type="Pfam" id="PF00563">
    <property type="entry name" value="EAL"/>
    <property type="match status" value="1"/>
</dbReference>
<dbReference type="CDD" id="cd00130">
    <property type="entry name" value="PAS"/>
    <property type="match status" value="1"/>
</dbReference>
<evidence type="ECO:0000259" key="1">
    <source>
        <dbReference type="PROSITE" id="PS50112"/>
    </source>
</evidence>
<dbReference type="SUPFAM" id="SSF55073">
    <property type="entry name" value="Nucleotide cyclase"/>
    <property type="match status" value="1"/>
</dbReference>
<dbReference type="InterPro" id="IPR043128">
    <property type="entry name" value="Rev_trsase/Diguanyl_cyclase"/>
</dbReference>
<dbReference type="SUPFAM" id="SSF141868">
    <property type="entry name" value="EAL domain-like"/>
    <property type="match status" value="1"/>
</dbReference>
<dbReference type="PANTHER" id="PTHR44757">
    <property type="entry name" value="DIGUANYLATE CYCLASE DGCP"/>
    <property type="match status" value="1"/>
</dbReference>
<evidence type="ECO:0000313" key="5">
    <source>
        <dbReference type="EMBL" id="MFD1326719.1"/>
    </source>
</evidence>
<dbReference type="Proteomes" id="UP001597173">
    <property type="component" value="Unassembled WGS sequence"/>
</dbReference>
<dbReference type="NCBIfam" id="TIGR00254">
    <property type="entry name" value="GGDEF"/>
    <property type="match status" value="1"/>
</dbReference>
<dbReference type="InterPro" id="IPR035965">
    <property type="entry name" value="PAS-like_dom_sf"/>
</dbReference>
<dbReference type="InterPro" id="IPR000700">
    <property type="entry name" value="PAS-assoc_C"/>
</dbReference>
<proteinExistence type="predicted"/>
<dbReference type="EMBL" id="JBHTNF010000001">
    <property type="protein sequence ID" value="MFD1326719.1"/>
    <property type="molecule type" value="Genomic_DNA"/>
</dbReference>
<dbReference type="SMART" id="SM00052">
    <property type="entry name" value="EAL"/>
    <property type="match status" value="1"/>
</dbReference>
<accession>A0ABW3YQZ2</accession>
<dbReference type="InterPro" id="IPR001610">
    <property type="entry name" value="PAC"/>
</dbReference>
<dbReference type="CDD" id="cd01949">
    <property type="entry name" value="GGDEF"/>
    <property type="match status" value="1"/>
</dbReference>
<evidence type="ECO:0000259" key="4">
    <source>
        <dbReference type="PROSITE" id="PS50887"/>
    </source>
</evidence>
<dbReference type="SMART" id="SM00091">
    <property type="entry name" value="PAS"/>
    <property type="match status" value="1"/>
</dbReference>
<gene>
    <name evidence="5" type="ORF">ACFQ33_02230</name>
</gene>
<reference evidence="6" key="1">
    <citation type="journal article" date="2019" name="Int. J. Syst. Evol. Microbiol.">
        <title>The Global Catalogue of Microorganisms (GCM) 10K type strain sequencing project: providing services to taxonomists for standard genome sequencing and annotation.</title>
        <authorList>
            <consortium name="The Broad Institute Genomics Platform"/>
            <consortium name="The Broad Institute Genome Sequencing Center for Infectious Disease"/>
            <person name="Wu L."/>
            <person name="Ma J."/>
        </authorList>
    </citation>
    <scope>NUCLEOTIDE SEQUENCE [LARGE SCALE GENOMIC DNA]</scope>
    <source>
        <strain evidence="6">CCUG 55609</strain>
    </source>
</reference>
<dbReference type="Pfam" id="PF00990">
    <property type="entry name" value="GGDEF"/>
    <property type="match status" value="1"/>
</dbReference>
<dbReference type="SMART" id="SM00267">
    <property type="entry name" value="GGDEF"/>
    <property type="match status" value="1"/>
</dbReference>
<organism evidence="5 6">
    <name type="scientific">Mycoplana ramosa</name>
    <name type="common">Mycoplana bullata</name>
    <dbReference type="NCBI Taxonomy" id="40837"/>
    <lineage>
        <taxon>Bacteria</taxon>
        <taxon>Pseudomonadati</taxon>
        <taxon>Pseudomonadota</taxon>
        <taxon>Alphaproteobacteria</taxon>
        <taxon>Hyphomicrobiales</taxon>
        <taxon>Rhizobiaceae</taxon>
        <taxon>Mycoplana</taxon>
    </lineage>
</organism>
<dbReference type="NCBIfam" id="TIGR00229">
    <property type="entry name" value="sensory_box"/>
    <property type="match status" value="1"/>
</dbReference>
<evidence type="ECO:0000259" key="2">
    <source>
        <dbReference type="PROSITE" id="PS50113"/>
    </source>
</evidence>
<dbReference type="SMART" id="SM00086">
    <property type="entry name" value="PAC"/>
    <property type="match status" value="1"/>
</dbReference>
<dbReference type="CDD" id="cd01948">
    <property type="entry name" value="EAL"/>
    <property type="match status" value="1"/>
</dbReference>
<dbReference type="PROSITE" id="PS50887">
    <property type="entry name" value="GGDEF"/>
    <property type="match status" value="1"/>
</dbReference>
<dbReference type="Gene3D" id="3.30.450.20">
    <property type="entry name" value="PAS domain"/>
    <property type="match status" value="1"/>
</dbReference>
<feature type="domain" description="PAS" evidence="1">
    <location>
        <begin position="34"/>
        <end position="96"/>
    </location>
</feature>